<reference evidence="1 2" key="1">
    <citation type="submission" date="2017-05" db="EMBL/GenBank/DDBJ databases">
        <title>Streptomyces alboflavus Genome sequencing and assembly.</title>
        <authorList>
            <person name="Wang Y."/>
            <person name="Du B."/>
            <person name="Ding Y."/>
            <person name="Liu H."/>
            <person name="Hou Q."/>
            <person name="Liu K."/>
            <person name="Wang C."/>
            <person name="Yao L."/>
        </authorList>
    </citation>
    <scope>NUCLEOTIDE SEQUENCE [LARGE SCALE GENOMIC DNA]</scope>
    <source>
        <strain evidence="1 2">MDJK44</strain>
    </source>
</reference>
<evidence type="ECO:0000313" key="2">
    <source>
        <dbReference type="Proteomes" id="UP000195880"/>
    </source>
</evidence>
<keyword evidence="2" id="KW-1185">Reference proteome</keyword>
<name>A0A1Z1WFP0_9ACTN</name>
<dbReference type="KEGG" id="salf:SMD44_04716"/>
<proteinExistence type="predicted"/>
<organism evidence="1 2">
    <name type="scientific">Streptomyces alboflavus</name>
    <dbReference type="NCBI Taxonomy" id="67267"/>
    <lineage>
        <taxon>Bacteria</taxon>
        <taxon>Bacillati</taxon>
        <taxon>Actinomycetota</taxon>
        <taxon>Actinomycetes</taxon>
        <taxon>Kitasatosporales</taxon>
        <taxon>Streptomycetaceae</taxon>
        <taxon>Streptomyces</taxon>
    </lineage>
</organism>
<protein>
    <recommendedName>
        <fullName evidence="3">Adenylate kinase</fullName>
    </recommendedName>
</protein>
<sequence length="211" mass="22666">MGEALGSPVLRVSVPALLRGEPDLTARLTPHQRVRVAEAREAAHAHADRGELMPTELDRVILELVRSVGRSEPVVLDSVPRGCEQARLLLASGLTGTQLTVLHLRAPDDPFEFSMRRQLARAASRGEAPVTGKDLLRMTRKAHVYAEQTLPGLADIARTGTRIADFDADAPVDRVAQEIREYLVRHGALPPLRAVASTGAGATRQGAGPCS</sequence>
<dbReference type="Gene3D" id="3.40.50.300">
    <property type="entry name" value="P-loop containing nucleotide triphosphate hydrolases"/>
    <property type="match status" value="1"/>
</dbReference>
<dbReference type="EMBL" id="CP021748">
    <property type="protein sequence ID" value="ARX85257.1"/>
    <property type="molecule type" value="Genomic_DNA"/>
</dbReference>
<evidence type="ECO:0008006" key="3">
    <source>
        <dbReference type="Google" id="ProtNLM"/>
    </source>
</evidence>
<accession>A0A1Z1WFP0</accession>
<gene>
    <name evidence="1" type="ORF">SMD44_04716</name>
</gene>
<dbReference type="AlphaFoldDB" id="A0A1Z1WFP0"/>
<dbReference type="InterPro" id="IPR027417">
    <property type="entry name" value="P-loop_NTPase"/>
</dbReference>
<evidence type="ECO:0000313" key="1">
    <source>
        <dbReference type="EMBL" id="ARX85257.1"/>
    </source>
</evidence>
<dbReference type="Proteomes" id="UP000195880">
    <property type="component" value="Chromosome"/>
</dbReference>